<keyword evidence="2" id="KW-0560">Oxidoreductase</keyword>
<dbReference type="EMBL" id="JAEDAL010000001">
    <property type="protein sequence ID" value="MBH9552111.1"/>
    <property type="molecule type" value="Genomic_DNA"/>
</dbReference>
<name>A0A931NE42_9BURK</name>
<dbReference type="Proteomes" id="UP000620139">
    <property type="component" value="Unassembled WGS sequence"/>
</dbReference>
<dbReference type="AlphaFoldDB" id="A0A931NE42"/>
<accession>A0A931NE42</accession>
<dbReference type="SUPFAM" id="SSF54909">
    <property type="entry name" value="Dimeric alpha+beta barrel"/>
    <property type="match status" value="1"/>
</dbReference>
<dbReference type="Gene3D" id="3.30.70.100">
    <property type="match status" value="1"/>
</dbReference>
<comment type="caution">
    <text evidence="2">The sequence shown here is derived from an EMBL/GenBank/DDBJ whole genome shotgun (WGS) entry which is preliminary data.</text>
</comment>
<sequence>MSAFNVVRFRVKPGQEAAFVDAHRDLAPAWPGLRRFALVQTGASSFCLIGEWQDMASIAAARPAMGAQLDRFRALLEDLGGGLGVTDPVSGEAVLEVQQVSAPTGP</sequence>
<evidence type="ECO:0000313" key="2">
    <source>
        <dbReference type="EMBL" id="MBH9552111.1"/>
    </source>
</evidence>
<reference evidence="2" key="1">
    <citation type="submission" date="2020-12" db="EMBL/GenBank/DDBJ databases">
        <title>The genome sequence of Inhella sp. 4Y17.</title>
        <authorList>
            <person name="Liu Y."/>
        </authorList>
    </citation>
    <scope>NUCLEOTIDE SEQUENCE</scope>
    <source>
        <strain evidence="2">4Y10</strain>
    </source>
</reference>
<protein>
    <submittedName>
        <fullName evidence="2">Antibiotic biosynthesis monooxygenase</fullName>
    </submittedName>
</protein>
<keyword evidence="2" id="KW-0503">Monooxygenase</keyword>
<organism evidence="2 3">
    <name type="scientific">Inhella gelatinilytica</name>
    <dbReference type="NCBI Taxonomy" id="2795030"/>
    <lineage>
        <taxon>Bacteria</taxon>
        <taxon>Pseudomonadati</taxon>
        <taxon>Pseudomonadota</taxon>
        <taxon>Betaproteobacteria</taxon>
        <taxon>Burkholderiales</taxon>
        <taxon>Sphaerotilaceae</taxon>
        <taxon>Inhella</taxon>
    </lineage>
</organism>
<gene>
    <name evidence="2" type="ORF">I7X43_04525</name>
</gene>
<keyword evidence="3" id="KW-1185">Reference proteome</keyword>
<dbReference type="RefSeq" id="WP_198099685.1">
    <property type="nucleotide sequence ID" value="NZ_JAEDAL010000001.1"/>
</dbReference>
<evidence type="ECO:0000259" key="1">
    <source>
        <dbReference type="Pfam" id="PF03992"/>
    </source>
</evidence>
<dbReference type="GO" id="GO:0004497">
    <property type="term" value="F:monooxygenase activity"/>
    <property type="evidence" value="ECO:0007669"/>
    <property type="project" value="UniProtKB-KW"/>
</dbReference>
<dbReference type="Pfam" id="PF03992">
    <property type="entry name" value="ABM"/>
    <property type="match status" value="1"/>
</dbReference>
<dbReference type="InterPro" id="IPR011008">
    <property type="entry name" value="Dimeric_a/b-barrel"/>
</dbReference>
<evidence type="ECO:0000313" key="3">
    <source>
        <dbReference type="Proteomes" id="UP000620139"/>
    </source>
</evidence>
<feature type="domain" description="ABM" evidence="1">
    <location>
        <begin position="5"/>
        <end position="61"/>
    </location>
</feature>
<dbReference type="InterPro" id="IPR007138">
    <property type="entry name" value="ABM_dom"/>
</dbReference>
<proteinExistence type="predicted"/>